<comment type="caution">
    <text evidence="1">The sequence shown here is derived from an EMBL/GenBank/DDBJ whole genome shotgun (WGS) entry which is preliminary data.</text>
</comment>
<sequence>MRAASSILWPFLVAAAVVPLATASWERQLEPKLFIEEYPHQLVRVFPADNLTAVPGEYLRLLLLDGDYVLVGGRNYLYNLSVHTLDQVRPRRELRLGFRHHFVEPDR</sequence>
<evidence type="ECO:0000313" key="1">
    <source>
        <dbReference type="EMBL" id="KAH6939612.1"/>
    </source>
</evidence>
<organism evidence="1 2">
    <name type="scientific">Hyalomma asiaticum</name>
    <name type="common">Tick</name>
    <dbReference type="NCBI Taxonomy" id="266040"/>
    <lineage>
        <taxon>Eukaryota</taxon>
        <taxon>Metazoa</taxon>
        <taxon>Ecdysozoa</taxon>
        <taxon>Arthropoda</taxon>
        <taxon>Chelicerata</taxon>
        <taxon>Arachnida</taxon>
        <taxon>Acari</taxon>
        <taxon>Parasitiformes</taxon>
        <taxon>Ixodida</taxon>
        <taxon>Ixodoidea</taxon>
        <taxon>Ixodidae</taxon>
        <taxon>Hyalomminae</taxon>
        <taxon>Hyalomma</taxon>
    </lineage>
</organism>
<keyword evidence="2" id="KW-1185">Reference proteome</keyword>
<reference evidence="1" key="1">
    <citation type="submission" date="2020-05" db="EMBL/GenBank/DDBJ databases">
        <title>Large-scale comparative analyses of tick genomes elucidate their genetic diversity and vector capacities.</title>
        <authorList>
            <person name="Jia N."/>
            <person name="Wang J."/>
            <person name="Shi W."/>
            <person name="Du L."/>
            <person name="Sun Y."/>
            <person name="Zhan W."/>
            <person name="Jiang J."/>
            <person name="Wang Q."/>
            <person name="Zhang B."/>
            <person name="Ji P."/>
            <person name="Sakyi L.B."/>
            <person name="Cui X."/>
            <person name="Yuan T."/>
            <person name="Jiang B."/>
            <person name="Yang W."/>
            <person name="Lam T.T.-Y."/>
            <person name="Chang Q."/>
            <person name="Ding S."/>
            <person name="Wang X."/>
            <person name="Zhu J."/>
            <person name="Ruan X."/>
            <person name="Zhao L."/>
            <person name="Wei J."/>
            <person name="Que T."/>
            <person name="Du C."/>
            <person name="Cheng J."/>
            <person name="Dai P."/>
            <person name="Han X."/>
            <person name="Huang E."/>
            <person name="Gao Y."/>
            <person name="Liu J."/>
            <person name="Shao H."/>
            <person name="Ye R."/>
            <person name="Li L."/>
            <person name="Wei W."/>
            <person name="Wang X."/>
            <person name="Wang C."/>
            <person name="Yang T."/>
            <person name="Huo Q."/>
            <person name="Li W."/>
            <person name="Guo W."/>
            <person name="Chen H."/>
            <person name="Zhou L."/>
            <person name="Ni X."/>
            <person name="Tian J."/>
            <person name="Zhou Y."/>
            <person name="Sheng Y."/>
            <person name="Liu T."/>
            <person name="Pan Y."/>
            <person name="Xia L."/>
            <person name="Li J."/>
            <person name="Zhao F."/>
            <person name="Cao W."/>
        </authorList>
    </citation>
    <scope>NUCLEOTIDE SEQUENCE</scope>
    <source>
        <strain evidence="1">Hyas-2018</strain>
    </source>
</reference>
<protein>
    <submittedName>
        <fullName evidence="1">Uncharacterized protein</fullName>
    </submittedName>
</protein>
<evidence type="ECO:0000313" key="2">
    <source>
        <dbReference type="Proteomes" id="UP000821845"/>
    </source>
</evidence>
<name>A0ACB7SZX2_HYAAI</name>
<gene>
    <name evidence="1" type="ORF">HPB50_019952</name>
</gene>
<proteinExistence type="predicted"/>
<dbReference type="Proteomes" id="UP000821845">
    <property type="component" value="Chromosome 2"/>
</dbReference>
<accession>A0ACB7SZX2</accession>
<dbReference type="EMBL" id="CM023482">
    <property type="protein sequence ID" value="KAH6939612.1"/>
    <property type="molecule type" value="Genomic_DNA"/>
</dbReference>